<comment type="caution">
    <text evidence="1">The sequence shown here is derived from an EMBL/GenBank/DDBJ whole genome shotgun (WGS) entry which is preliminary data.</text>
</comment>
<dbReference type="EMBL" id="JBCLYO010000011">
    <property type="protein sequence ID" value="KAL0084964.1"/>
    <property type="molecule type" value="Genomic_DNA"/>
</dbReference>
<evidence type="ECO:0000313" key="2">
    <source>
        <dbReference type="Proteomes" id="UP001448207"/>
    </source>
</evidence>
<dbReference type="Proteomes" id="UP001448207">
    <property type="component" value="Unassembled WGS sequence"/>
</dbReference>
<evidence type="ECO:0008006" key="3">
    <source>
        <dbReference type="Google" id="ProtNLM"/>
    </source>
</evidence>
<dbReference type="Gene3D" id="1.10.443.20">
    <property type="entry name" value="Centromere DNA-binding protein complex CBF3 subunit, domain 2"/>
    <property type="match status" value="1"/>
</dbReference>
<gene>
    <name evidence="1" type="ORF">J3Q64DRAFT_1835370</name>
</gene>
<keyword evidence="2" id="KW-1185">Reference proteome</keyword>
<reference evidence="1 2" key="1">
    <citation type="submission" date="2024-04" db="EMBL/GenBank/DDBJ databases">
        <title>Symmetric and asymmetric DNA N6-adenine methylation regulates different biological responses in Mucorales.</title>
        <authorList>
            <consortium name="Lawrence Berkeley National Laboratory"/>
            <person name="Lax C."/>
            <person name="Mondo S.J."/>
            <person name="Osorio-Concepcion M."/>
            <person name="Muszewska A."/>
            <person name="Corrochano-Luque M."/>
            <person name="Gutierrez G."/>
            <person name="Riley R."/>
            <person name="Lipzen A."/>
            <person name="Guo J."/>
            <person name="Hundley H."/>
            <person name="Amirebrahimi M."/>
            <person name="Ng V."/>
            <person name="Lorenzo-Gutierrez D."/>
            <person name="Binder U."/>
            <person name="Yang J."/>
            <person name="Song Y."/>
            <person name="Canovas D."/>
            <person name="Navarro E."/>
            <person name="Freitag M."/>
            <person name="Gabaldon T."/>
            <person name="Grigoriev I.V."/>
            <person name="Corrochano L.M."/>
            <person name="Nicolas F.E."/>
            <person name="Garre V."/>
        </authorList>
    </citation>
    <scope>NUCLEOTIDE SEQUENCE [LARGE SCALE GENOMIC DNA]</scope>
    <source>
        <strain evidence="1 2">L51</strain>
    </source>
</reference>
<dbReference type="InterPro" id="IPR038279">
    <property type="entry name" value="Ndc10_dom2_sf"/>
</dbReference>
<accession>A0ABR3AX33</accession>
<organism evidence="1 2">
    <name type="scientific">Phycomyces blakesleeanus</name>
    <dbReference type="NCBI Taxonomy" id="4837"/>
    <lineage>
        <taxon>Eukaryota</taxon>
        <taxon>Fungi</taxon>
        <taxon>Fungi incertae sedis</taxon>
        <taxon>Mucoromycota</taxon>
        <taxon>Mucoromycotina</taxon>
        <taxon>Mucoromycetes</taxon>
        <taxon>Mucorales</taxon>
        <taxon>Phycomycetaceae</taxon>
        <taxon>Phycomyces</taxon>
    </lineage>
</organism>
<proteinExistence type="predicted"/>
<evidence type="ECO:0000313" key="1">
    <source>
        <dbReference type="EMBL" id="KAL0084964.1"/>
    </source>
</evidence>
<sequence length="328" mass="37004">MSTLPVEAIKALAEFSGNSSNFFLARARQKFANGDVQEDIAGPFFLDLLLRLQVVFLQDSALLKKRFPGYYLWTCVIFMSEKYKSFKQQVLSTVQQEEEVFMSNKRMDMVMPKMVDSVRAGFGTVHATMNSMQSMIYAHLSSHATSINRLNNNFTIFFALGYNQFSNSTIATLLNLSLQHNIITSQPLQLPPQSTPLHSANVHQISNVDLENSLDYFNDEAATVTTTTTTIPAETMAEFQTFETDNDVNSADEYSSNSEKYDDKNNIIDDYFNDDTTDNYVLSSVNEYLESAVNGKMDINNFGNLEEFILNTDTNNQPSSGFHPFPDL</sequence>
<protein>
    <recommendedName>
        <fullName evidence="3">Homeodomain-like DNA binding domain-containing transcription factor</fullName>
    </recommendedName>
</protein>
<name>A0ABR3AX33_PHYBL</name>